<dbReference type="AlphaFoldDB" id="X1BKD2"/>
<protein>
    <submittedName>
        <fullName evidence="1">Uncharacterized protein</fullName>
    </submittedName>
</protein>
<dbReference type="EMBL" id="BART01000454">
    <property type="protein sequence ID" value="GAG72556.1"/>
    <property type="molecule type" value="Genomic_DNA"/>
</dbReference>
<reference evidence="1" key="1">
    <citation type="journal article" date="2014" name="Front. Microbiol.">
        <title>High frequency of phylogenetically diverse reductive dehalogenase-homologous genes in deep subseafloor sedimentary metagenomes.</title>
        <authorList>
            <person name="Kawai M."/>
            <person name="Futagami T."/>
            <person name="Toyoda A."/>
            <person name="Takaki Y."/>
            <person name="Nishi S."/>
            <person name="Hori S."/>
            <person name="Arai W."/>
            <person name="Tsubouchi T."/>
            <person name="Morono Y."/>
            <person name="Uchiyama I."/>
            <person name="Ito T."/>
            <person name="Fujiyama A."/>
            <person name="Inagaki F."/>
            <person name="Takami H."/>
        </authorList>
    </citation>
    <scope>NUCLEOTIDE SEQUENCE</scope>
    <source>
        <strain evidence="1">Expedition CK06-06</strain>
    </source>
</reference>
<evidence type="ECO:0000313" key="1">
    <source>
        <dbReference type="EMBL" id="GAG72556.1"/>
    </source>
</evidence>
<gene>
    <name evidence="1" type="ORF">S01H4_02170</name>
</gene>
<comment type="caution">
    <text evidence="1">The sequence shown here is derived from an EMBL/GenBank/DDBJ whole genome shotgun (WGS) entry which is preliminary data.</text>
</comment>
<name>X1BKD2_9ZZZZ</name>
<accession>X1BKD2</accession>
<sequence>IKIACMVISKPIKNELYKNGVALFFILANAKEAIIEKIITNPVETNV</sequence>
<proteinExistence type="predicted"/>
<feature type="non-terminal residue" evidence="1">
    <location>
        <position position="1"/>
    </location>
</feature>
<organism evidence="1">
    <name type="scientific">marine sediment metagenome</name>
    <dbReference type="NCBI Taxonomy" id="412755"/>
    <lineage>
        <taxon>unclassified sequences</taxon>
        <taxon>metagenomes</taxon>
        <taxon>ecological metagenomes</taxon>
    </lineage>
</organism>